<dbReference type="Gene3D" id="3.30.710.10">
    <property type="entry name" value="Potassium Channel Kv1.1, Chain A"/>
    <property type="match status" value="1"/>
</dbReference>
<gene>
    <name evidence="2" type="ORF">CTAYLR_009493</name>
</gene>
<proteinExistence type="predicted"/>
<keyword evidence="3" id="KW-1185">Reference proteome</keyword>
<organism evidence="2 3">
    <name type="scientific">Chrysophaeum taylorii</name>
    <dbReference type="NCBI Taxonomy" id="2483200"/>
    <lineage>
        <taxon>Eukaryota</taxon>
        <taxon>Sar</taxon>
        <taxon>Stramenopiles</taxon>
        <taxon>Ochrophyta</taxon>
        <taxon>Pelagophyceae</taxon>
        <taxon>Pelagomonadales</taxon>
        <taxon>Pelagomonadaceae</taxon>
        <taxon>Chrysophaeum</taxon>
    </lineage>
</organism>
<dbReference type="CDD" id="cd18186">
    <property type="entry name" value="BTB_POZ_ZBTB_KLHL-like"/>
    <property type="match status" value="1"/>
</dbReference>
<dbReference type="PANTHER" id="PTHR24413">
    <property type="entry name" value="SPECKLE-TYPE POZ PROTEIN"/>
    <property type="match status" value="1"/>
</dbReference>
<dbReference type="InterPro" id="IPR000210">
    <property type="entry name" value="BTB/POZ_dom"/>
</dbReference>
<dbReference type="AlphaFoldDB" id="A0AAD7UI25"/>
<dbReference type="Gene3D" id="1.25.40.420">
    <property type="match status" value="1"/>
</dbReference>
<feature type="domain" description="BTB" evidence="1">
    <location>
        <begin position="271"/>
        <end position="325"/>
    </location>
</feature>
<comment type="caution">
    <text evidence="2">The sequence shown here is derived from an EMBL/GenBank/DDBJ whole genome shotgun (WGS) entry which is preliminary data.</text>
</comment>
<dbReference type="SUPFAM" id="SSF54695">
    <property type="entry name" value="POZ domain"/>
    <property type="match status" value="1"/>
</dbReference>
<accession>A0AAD7UI25</accession>
<dbReference type="Proteomes" id="UP001230188">
    <property type="component" value="Unassembled WGS sequence"/>
</dbReference>
<dbReference type="InterPro" id="IPR011333">
    <property type="entry name" value="SKP1/BTB/POZ_sf"/>
</dbReference>
<dbReference type="EMBL" id="JAQMWT010000208">
    <property type="protein sequence ID" value="KAJ8607553.1"/>
    <property type="molecule type" value="Genomic_DNA"/>
</dbReference>
<dbReference type="Pfam" id="PF00651">
    <property type="entry name" value="BTB"/>
    <property type="match status" value="1"/>
</dbReference>
<dbReference type="PROSITE" id="PS50097">
    <property type="entry name" value="BTB"/>
    <property type="match status" value="1"/>
</dbReference>
<dbReference type="SMART" id="SM00225">
    <property type="entry name" value="BTB"/>
    <property type="match status" value="1"/>
</dbReference>
<sequence length="495" mass="53977">MAADVVVSKLAAPLAGARQLRNTRTGAALGVAVVRCRSRDQAVALAAKLNGSTIAGATVAATSKLYRTVRVRGTESLPALQALLEEVGPVELRLDHAGVVATFESAIDAVAAVAVLDGAVVEGSVIQLEQMPLAILKHVEIEEKGSSVVVRLPRSFWVATPDGGNVAPRAFFGTTWGFGAFPDARPICARLGIEPPTAPRLAIVIRKGDADRRASVSIRRLKPTRRRIETHDNLLVCLFEPPNDAPRDLVVDIVLEKEDMSFANIKSTTPTDATLYCADVPVRVHRAVLAARSGFFRAHFVDRKAGDLHLAEPQSRVLAMLAYMYGCDDLALEAREDALGLLDAAARYDVYGMAENIARCLFVPRPDTIAALIDLSQQRPAHPATQFYLDTLRRSCRDFLENDLRGDLDVAAFLLPRVDHPELKDMLRCTLTRDLQPSRLATILALADDLQDDALTRRSLAFAKDNIRAVMEDPSFTAFLQRRPDLVEHLLAHLA</sequence>
<reference evidence="2" key="1">
    <citation type="submission" date="2023-01" db="EMBL/GenBank/DDBJ databases">
        <title>Metagenome sequencing of chrysophaentin producing Chrysophaeum taylorii.</title>
        <authorList>
            <person name="Davison J."/>
            <person name="Bewley C."/>
        </authorList>
    </citation>
    <scope>NUCLEOTIDE SEQUENCE</scope>
    <source>
        <strain evidence="2">NIES-1699</strain>
    </source>
</reference>
<evidence type="ECO:0000313" key="2">
    <source>
        <dbReference type="EMBL" id="KAJ8607553.1"/>
    </source>
</evidence>
<name>A0AAD7UI25_9STRA</name>
<evidence type="ECO:0000259" key="1">
    <source>
        <dbReference type="PROSITE" id="PS50097"/>
    </source>
</evidence>
<protein>
    <recommendedName>
        <fullName evidence="1">BTB domain-containing protein</fullName>
    </recommendedName>
</protein>
<evidence type="ECO:0000313" key="3">
    <source>
        <dbReference type="Proteomes" id="UP001230188"/>
    </source>
</evidence>